<dbReference type="EMBL" id="MCFL01000024">
    <property type="protein sequence ID" value="ORZ35014.1"/>
    <property type="molecule type" value="Genomic_DNA"/>
</dbReference>
<feature type="domain" description="Senescence" evidence="2">
    <location>
        <begin position="114"/>
        <end position="299"/>
    </location>
</feature>
<dbReference type="OrthoDB" id="20821at2759"/>
<feature type="compositionally biased region" description="Low complexity" evidence="1">
    <location>
        <begin position="422"/>
        <end position="438"/>
    </location>
</feature>
<dbReference type="PANTHER" id="PTHR21068:SF43">
    <property type="entry name" value="SPARTIN"/>
    <property type="match status" value="1"/>
</dbReference>
<sequence>MCVPHFRRIVRLPDPAEVQALADLLGHYTALNEPSATYRNTVALVGPSGQVVGTLADSVHLDTHLVNPDAKGPVVVSQVPAATPEAPIQWTVAEPPAGATPAAGQEGDSSFEAKLVSTSEMLGEWMIQGAGIVSSGILRGSVAVKNAGWVTPNATPMVLTPKTKGNIETAKSVSEVAVKATGAILSGAVTVAAAVGSAVAGKLQSDGRGGVVPANSTRARTVKLTSALIRSLAVLGDRASTAGRTVLKATGQGAAELIEHKYGNEAGQAAREVTSVAENMWIVYFDSKGFKRMVLLTGAKTTVHELAGKDKTAAASSATVSTASTTSTKTVAAGTSTTTQSTATSTITTGAAPSAGSSDPALLASQAMTYAATTAPKVAAAVQQHAPKVAAAVVEHGPRVAAAVASGAWALWSKVGEQLAQAQAAQAQQQQQGGAAAPGVPPRPASAAAPVPATMGTKQ</sequence>
<organism evidence="3 4">
    <name type="scientific">Catenaria anguillulae PL171</name>
    <dbReference type="NCBI Taxonomy" id="765915"/>
    <lineage>
        <taxon>Eukaryota</taxon>
        <taxon>Fungi</taxon>
        <taxon>Fungi incertae sedis</taxon>
        <taxon>Blastocladiomycota</taxon>
        <taxon>Blastocladiomycetes</taxon>
        <taxon>Blastocladiales</taxon>
        <taxon>Catenariaceae</taxon>
        <taxon>Catenaria</taxon>
    </lineage>
</organism>
<dbReference type="AlphaFoldDB" id="A0A1Y2HM26"/>
<name>A0A1Y2HM26_9FUNG</name>
<protein>
    <submittedName>
        <fullName evidence="3">Senescence-associated protein-domain-containing protein</fullName>
    </submittedName>
</protein>
<dbReference type="GO" id="GO:0005886">
    <property type="term" value="C:plasma membrane"/>
    <property type="evidence" value="ECO:0007669"/>
    <property type="project" value="TreeGrafter"/>
</dbReference>
<keyword evidence="4" id="KW-1185">Reference proteome</keyword>
<proteinExistence type="predicted"/>
<evidence type="ECO:0000313" key="4">
    <source>
        <dbReference type="Proteomes" id="UP000193411"/>
    </source>
</evidence>
<evidence type="ECO:0000259" key="2">
    <source>
        <dbReference type="Pfam" id="PF06911"/>
    </source>
</evidence>
<dbReference type="Proteomes" id="UP000193411">
    <property type="component" value="Unassembled WGS sequence"/>
</dbReference>
<reference evidence="3 4" key="1">
    <citation type="submission" date="2016-07" db="EMBL/GenBank/DDBJ databases">
        <title>Pervasive Adenine N6-methylation of Active Genes in Fungi.</title>
        <authorList>
            <consortium name="DOE Joint Genome Institute"/>
            <person name="Mondo S.J."/>
            <person name="Dannebaum R.O."/>
            <person name="Kuo R.C."/>
            <person name="Labutti K."/>
            <person name="Haridas S."/>
            <person name="Kuo A."/>
            <person name="Salamov A."/>
            <person name="Ahrendt S.R."/>
            <person name="Lipzen A."/>
            <person name="Sullivan W."/>
            <person name="Andreopoulos W.B."/>
            <person name="Clum A."/>
            <person name="Lindquist E."/>
            <person name="Daum C."/>
            <person name="Ramamoorthy G.K."/>
            <person name="Gryganskyi A."/>
            <person name="Culley D."/>
            <person name="Magnuson J.K."/>
            <person name="James T.Y."/>
            <person name="O'Malley M.A."/>
            <person name="Stajich J.E."/>
            <person name="Spatafora J.W."/>
            <person name="Visel A."/>
            <person name="Grigoriev I.V."/>
        </authorList>
    </citation>
    <scope>NUCLEOTIDE SEQUENCE [LARGE SCALE GENOMIC DNA]</scope>
    <source>
        <strain evidence="3 4">PL171</strain>
    </source>
</reference>
<evidence type="ECO:0000313" key="3">
    <source>
        <dbReference type="EMBL" id="ORZ35014.1"/>
    </source>
</evidence>
<dbReference type="InterPro" id="IPR009686">
    <property type="entry name" value="Senescence/spartin_C"/>
</dbReference>
<comment type="caution">
    <text evidence="3">The sequence shown here is derived from an EMBL/GenBank/DDBJ whole genome shotgun (WGS) entry which is preliminary data.</text>
</comment>
<feature type="region of interest" description="Disordered" evidence="1">
    <location>
        <begin position="315"/>
        <end position="358"/>
    </location>
</feature>
<dbReference type="STRING" id="765915.A0A1Y2HM26"/>
<evidence type="ECO:0000256" key="1">
    <source>
        <dbReference type="SAM" id="MobiDB-lite"/>
    </source>
</evidence>
<dbReference type="PANTHER" id="PTHR21068">
    <property type="entry name" value="SPARTIN"/>
    <property type="match status" value="1"/>
</dbReference>
<feature type="region of interest" description="Disordered" evidence="1">
    <location>
        <begin position="422"/>
        <end position="459"/>
    </location>
</feature>
<gene>
    <name evidence="3" type="ORF">BCR44DRAFT_247440</name>
</gene>
<dbReference type="InterPro" id="IPR045036">
    <property type="entry name" value="Spartin-like"/>
</dbReference>
<dbReference type="Pfam" id="PF06911">
    <property type="entry name" value="Senescence"/>
    <property type="match status" value="1"/>
</dbReference>
<accession>A0A1Y2HM26</accession>
<dbReference type="GO" id="GO:0051301">
    <property type="term" value="P:cell division"/>
    <property type="evidence" value="ECO:0007669"/>
    <property type="project" value="TreeGrafter"/>
</dbReference>